<gene>
    <name evidence="1" type="ORF">JQS43_20360</name>
</gene>
<protein>
    <submittedName>
        <fullName evidence="1">Uncharacterized protein</fullName>
    </submittedName>
</protein>
<proteinExistence type="predicted"/>
<keyword evidence="2" id="KW-1185">Reference proteome</keyword>
<accession>A0A895YIC2</accession>
<dbReference type="Proteomes" id="UP000662857">
    <property type="component" value="Chromosome"/>
</dbReference>
<sequence>MTTPDRLALIDTLLTRPFPEDPSREGYHTSGPGHHLHALQASPDFWADRSEEMLAAAESEIEAEHAALVAELTARWGGPEQVALDPVAVSDVPTPEPVAQLAQLSGEMLVWRPDLADRWVGLAVGQGDPELPIVLFAAVGVDDLPVAAPVPAAA</sequence>
<organism evidence="1 2">
    <name type="scientific">Natronosporangium hydrolyticum</name>
    <dbReference type="NCBI Taxonomy" id="2811111"/>
    <lineage>
        <taxon>Bacteria</taxon>
        <taxon>Bacillati</taxon>
        <taxon>Actinomycetota</taxon>
        <taxon>Actinomycetes</taxon>
        <taxon>Micromonosporales</taxon>
        <taxon>Micromonosporaceae</taxon>
        <taxon>Natronosporangium</taxon>
    </lineage>
</organism>
<evidence type="ECO:0000313" key="2">
    <source>
        <dbReference type="Proteomes" id="UP000662857"/>
    </source>
</evidence>
<reference evidence="1" key="1">
    <citation type="submission" date="2021-02" db="EMBL/GenBank/DDBJ databases">
        <title>Natrosporangium hydrolyticum gen. nov., sp. nov, a haloalkaliphilic actinobacterium from a soda solonchak soil.</title>
        <authorList>
            <person name="Sorokin D.Y."/>
            <person name="Khijniak T.V."/>
            <person name="Zakharycheva A.P."/>
            <person name="Boueva O.V."/>
            <person name="Ariskina E.V."/>
            <person name="Hahnke R.L."/>
            <person name="Bunk B."/>
            <person name="Sproer C."/>
            <person name="Schumann P."/>
            <person name="Evtushenko L.I."/>
            <person name="Kublanov I.V."/>
        </authorList>
    </citation>
    <scope>NUCLEOTIDE SEQUENCE</scope>
    <source>
        <strain evidence="1">DSM 106523</strain>
    </source>
</reference>
<evidence type="ECO:0000313" key="1">
    <source>
        <dbReference type="EMBL" id="QSB13880.1"/>
    </source>
</evidence>
<dbReference type="KEGG" id="nhy:JQS43_20360"/>
<dbReference type="EMBL" id="CP070499">
    <property type="protein sequence ID" value="QSB13880.1"/>
    <property type="molecule type" value="Genomic_DNA"/>
</dbReference>
<dbReference type="RefSeq" id="WP_239675992.1">
    <property type="nucleotide sequence ID" value="NZ_CP070499.1"/>
</dbReference>
<dbReference type="AlphaFoldDB" id="A0A895YIC2"/>
<name>A0A895YIC2_9ACTN</name>